<feature type="transmembrane region" description="Helical" evidence="2">
    <location>
        <begin position="74"/>
        <end position="94"/>
    </location>
</feature>
<protein>
    <submittedName>
        <fullName evidence="3">Uncharacterized protein</fullName>
    </submittedName>
</protein>
<accession>A0A1Y5XRJ0</accession>
<reference evidence="3 4" key="1">
    <citation type="submission" date="2017-04" db="EMBL/GenBank/DDBJ databases">
        <authorList>
            <person name="Afonso C.L."/>
            <person name="Miller P.J."/>
            <person name="Scott M.A."/>
            <person name="Spackman E."/>
            <person name="Goraichik I."/>
            <person name="Dimitrov K.M."/>
            <person name="Suarez D.L."/>
            <person name="Swayne D.E."/>
        </authorList>
    </citation>
    <scope>NUCLEOTIDE SEQUENCE [LARGE SCALE GENOMIC DNA]</scope>
    <source>
        <strain evidence="3 4">DSM 43828</strain>
    </source>
</reference>
<keyword evidence="2" id="KW-0812">Transmembrane</keyword>
<feature type="region of interest" description="Disordered" evidence="1">
    <location>
        <begin position="193"/>
        <end position="216"/>
    </location>
</feature>
<sequence length="216" mass="22258">MTQPTHWPVARLRLMGSGLWILAGALAVAGSFLPLLEQSVPRATPTTEGRLSVTLWGLTTSTGSGNGDDTFPQLGIGVVVSAVLLAAAAVLGLTSTRLHPASGPVLAARLIGTGGTGLLLGAIVQAFVLFRPFSEEAFLGSFGNPNTTGLGTWLLVVSGLLAIAAIVLMLVPKIAKRGEEPETPPMGIPVVRVLEPEYDEPADEPAPAEQPTDPKG</sequence>
<dbReference type="OrthoDB" id="3689293at2"/>
<dbReference type="EMBL" id="FWXV01000003">
    <property type="protein sequence ID" value="SMD09899.1"/>
    <property type="molecule type" value="Genomic_DNA"/>
</dbReference>
<name>A0A1Y5XRJ0_KIBAR</name>
<organism evidence="3 4">
    <name type="scientific">Kibdelosporangium aridum</name>
    <dbReference type="NCBI Taxonomy" id="2030"/>
    <lineage>
        <taxon>Bacteria</taxon>
        <taxon>Bacillati</taxon>
        <taxon>Actinomycetota</taxon>
        <taxon>Actinomycetes</taxon>
        <taxon>Pseudonocardiales</taxon>
        <taxon>Pseudonocardiaceae</taxon>
        <taxon>Kibdelosporangium</taxon>
    </lineage>
</organism>
<evidence type="ECO:0000256" key="2">
    <source>
        <dbReference type="SAM" id="Phobius"/>
    </source>
</evidence>
<evidence type="ECO:0000313" key="3">
    <source>
        <dbReference type="EMBL" id="SMD09899.1"/>
    </source>
</evidence>
<proteinExistence type="predicted"/>
<keyword evidence="2" id="KW-0472">Membrane</keyword>
<feature type="transmembrane region" description="Helical" evidence="2">
    <location>
        <begin position="150"/>
        <end position="171"/>
    </location>
</feature>
<dbReference type="AlphaFoldDB" id="A0A1Y5XRJ0"/>
<feature type="compositionally biased region" description="Low complexity" evidence="1">
    <location>
        <begin position="205"/>
        <end position="216"/>
    </location>
</feature>
<evidence type="ECO:0000256" key="1">
    <source>
        <dbReference type="SAM" id="MobiDB-lite"/>
    </source>
</evidence>
<dbReference type="Proteomes" id="UP000192674">
    <property type="component" value="Unassembled WGS sequence"/>
</dbReference>
<dbReference type="RefSeq" id="WP_084428764.1">
    <property type="nucleotide sequence ID" value="NZ_FWXV01000003.1"/>
</dbReference>
<feature type="transmembrane region" description="Helical" evidence="2">
    <location>
        <begin position="106"/>
        <end position="130"/>
    </location>
</feature>
<gene>
    <name evidence="3" type="ORF">SAMN05661093_04534</name>
</gene>
<evidence type="ECO:0000313" key="4">
    <source>
        <dbReference type="Proteomes" id="UP000192674"/>
    </source>
</evidence>
<keyword evidence="4" id="KW-1185">Reference proteome</keyword>
<feature type="transmembrane region" description="Helical" evidence="2">
    <location>
        <begin position="12"/>
        <end position="36"/>
    </location>
</feature>
<keyword evidence="2" id="KW-1133">Transmembrane helix</keyword>